<dbReference type="AlphaFoldDB" id="A0A1Y1ZYB6"/>
<protein>
    <submittedName>
        <fullName evidence="1">Uncharacterized protein</fullName>
    </submittedName>
</protein>
<organism evidence="1 2">
    <name type="scientific">Clohesyomyces aquaticus</name>
    <dbReference type="NCBI Taxonomy" id="1231657"/>
    <lineage>
        <taxon>Eukaryota</taxon>
        <taxon>Fungi</taxon>
        <taxon>Dikarya</taxon>
        <taxon>Ascomycota</taxon>
        <taxon>Pezizomycotina</taxon>
        <taxon>Dothideomycetes</taxon>
        <taxon>Pleosporomycetidae</taxon>
        <taxon>Pleosporales</taxon>
        <taxon>Lindgomycetaceae</taxon>
        <taxon>Clohesyomyces</taxon>
    </lineage>
</organism>
<accession>A0A1Y1ZYB6</accession>
<dbReference type="EMBL" id="MCFA01000026">
    <property type="protein sequence ID" value="ORY15232.1"/>
    <property type="molecule type" value="Genomic_DNA"/>
</dbReference>
<dbReference type="Proteomes" id="UP000193144">
    <property type="component" value="Unassembled WGS sequence"/>
</dbReference>
<keyword evidence="2" id="KW-1185">Reference proteome</keyword>
<evidence type="ECO:0000313" key="1">
    <source>
        <dbReference type="EMBL" id="ORY15232.1"/>
    </source>
</evidence>
<gene>
    <name evidence="1" type="ORF">BCR34DRAFT_585137</name>
</gene>
<evidence type="ECO:0000313" key="2">
    <source>
        <dbReference type="Proteomes" id="UP000193144"/>
    </source>
</evidence>
<dbReference type="OrthoDB" id="4704201at2759"/>
<proteinExistence type="predicted"/>
<reference evidence="1 2" key="1">
    <citation type="submission" date="2016-07" db="EMBL/GenBank/DDBJ databases">
        <title>Pervasive Adenine N6-methylation of Active Genes in Fungi.</title>
        <authorList>
            <consortium name="DOE Joint Genome Institute"/>
            <person name="Mondo S.J."/>
            <person name="Dannebaum R.O."/>
            <person name="Kuo R.C."/>
            <person name="Labutti K."/>
            <person name="Haridas S."/>
            <person name="Kuo A."/>
            <person name="Salamov A."/>
            <person name="Ahrendt S.R."/>
            <person name="Lipzen A."/>
            <person name="Sullivan W."/>
            <person name="Andreopoulos W.B."/>
            <person name="Clum A."/>
            <person name="Lindquist E."/>
            <person name="Daum C."/>
            <person name="Ramamoorthy G.K."/>
            <person name="Gryganskyi A."/>
            <person name="Culley D."/>
            <person name="Magnuson J.K."/>
            <person name="James T.Y."/>
            <person name="O'Malley M.A."/>
            <person name="Stajich J.E."/>
            <person name="Spatafora J.W."/>
            <person name="Visel A."/>
            <person name="Grigoriev I.V."/>
        </authorList>
    </citation>
    <scope>NUCLEOTIDE SEQUENCE [LARGE SCALE GENOMIC DNA]</scope>
    <source>
        <strain evidence="1 2">CBS 115471</strain>
    </source>
</reference>
<comment type="caution">
    <text evidence="1">The sequence shown here is derived from an EMBL/GenBank/DDBJ whole genome shotgun (WGS) entry which is preliminary data.</text>
</comment>
<sequence length="194" mass="20921">MRNKREVVYDPKGNIRLTFSDETIKLGTIKIDEIMDNIGRVCSTQGQCDSTTIDLKGQLISTDEVISETLSISPDGAYPTWIHNGLVDGLRAAVHAVAKCEDTTHKPSCGFSPYYCPAKPFTVNQCVIPRYIGINYQAPDCGNCAPPNIGARLEMKLDEGGFCKTLLESAGTVAGAINGYAGGFFTLLSMACKD</sequence>
<name>A0A1Y1ZYB6_9PLEO</name>